<evidence type="ECO:0000313" key="2">
    <source>
        <dbReference type="EMBL" id="MPC91743.1"/>
    </source>
</evidence>
<dbReference type="Proteomes" id="UP000324222">
    <property type="component" value="Unassembled WGS sequence"/>
</dbReference>
<protein>
    <submittedName>
        <fullName evidence="2">Uncharacterized protein</fullName>
    </submittedName>
</protein>
<organism evidence="2 3">
    <name type="scientific">Portunus trituberculatus</name>
    <name type="common">Swimming crab</name>
    <name type="synonym">Neptunus trituberculatus</name>
    <dbReference type="NCBI Taxonomy" id="210409"/>
    <lineage>
        <taxon>Eukaryota</taxon>
        <taxon>Metazoa</taxon>
        <taxon>Ecdysozoa</taxon>
        <taxon>Arthropoda</taxon>
        <taxon>Crustacea</taxon>
        <taxon>Multicrustacea</taxon>
        <taxon>Malacostraca</taxon>
        <taxon>Eumalacostraca</taxon>
        <taxon>Eucarida</taxon>
        <taxon>Decapoda</taxon>
        <taxon>Pleocyemata</taxon>
        <taxon>Brachyura</taxon>
        <taxon>Eubrachyura</taxon>
        <taxon>Portunoidea</taxon>
        <taxon>Portunidae</taxon>
        <taxon>Portuninae</taxon>
        <taxon>Portunus</taxon>
    </lineage>
</organism>
<feature type="region of interest" description="Disordered" evidence="1">
    <location>
        <begin position="1"/>
        <end position="37"/>
    </location>
</feature>
<reference evidence="2 3" key="1">
    <citation type="submission" date="2019-05" db="EMBL/GenBank/DDBJ databases">
        <title>Another draft genome of Portunus trituberculatus and its Hox gene families provides insights of decapod evolution.</title>
        <authorList>
            <person name="Jeong J.-H."/>
            <person name="Song I."/>
            <person name="Kim S."/>
            <person name="Choi T."/>
            <person name="Kim D."/>
            <person name="Ryu S."/>
            <person name="Kim W."/>
        </authorList>
    </citation>
    <scope>NUCLEOTIDE SEQUENCE [LARGE SCALE GENOMIC DNA]</scope>
    <source>
        <tissue evidence="2">Muscle</tissue>
    </source>
</reference>
<proteinExistence type="predicted"/>
<keyword evidence="3" id="KW-1185">Reference proteome</keyword>
<feature type="compositionally biased region" description="Polar residues" evidence="1">
    <location>
        <begin position="1"/>
        <end position="21"/>
    </location>
</feature>
<dbReference type="AlphaFoldDB" id="A0A5B7JBH8"/>
<sequence length="76" mass="8339">MYASMPDTNTSVMRSAQTDGSLTRKHRSPTAKLKAYDTSSLALPLLPTHRDNVDGTFRPCLAARNMGDTPRVPSVY</sequence>
<comment type="caution">
    <text evidence="2">The sequence shown here is derived from an EMBL/GenBank/DDBJ whole genome shotgun (WGS) entry which is preliminary data.</text>
</comment>
<accession>A0A5B7JBH8</accession>
<dbReference type="EMBL" id="VSRR010088803">
    <property type="protein sequence ID" value="MPC91743.1"/>
    <property type="molecule type" value="Genomic_DNA"/>
</dbReference>
<evidence type="ECO:0000256" key="1">
    <source>
        <dbReference type="SAM" id="MobiDB-lite"/>
    </source>
</evidence>
<gene>
    <name evidence="2" type="ORF">E2C01_086800</name>
</gene>
<name>A0A5B7JBH8_PORTR</name>
<evidence type="ECO:0000313" key="3">
    <source>
        <dbReference type="Proteomes" id="UP000324222"/>
    </source>
</evidence>